<dbReference type="InterPro" id="IPR035093">
    <property type="entry name" value="RelE/ParE_toxin_dom_sf"/>
</dbReference>
<protein>
    <submittedName>
        <fullName evidence="2">Type II toxin-antitoxin system RelE/ParE family toxin</fullName>
    </submittedName>
</protein>
<reference evidence="2 3" key="1">
    <citation type="submission" date="2018-08" db="EMBL/GenBank/DDBJ databases">
        <title>Mucilaginibacter sp. MYSH2.</title>
        <authorList>
            <person name="Seo T."/>
        </authorList>
    </citation>
    <scope>NUCLEOTIDE SEQUENCE [LARGE SCALE GENOMIC DNA]</scope>
    <source>
        <strain evidence="2 3">MYSH2</strain>
    </source>
</reference>
<organism evidence="2 3">
    <name type="scientific">Mucilaginibacter conchicola</name>
    <dbReference type="NCBI Taxonomy" id="2303333"/>
    <lineage>
        <taxon>Bacteria</taxon>
        <taxon>Pseudomonadati</taxon>
        <taxon>Bacteroidota</taxon>
        <taxon>Sphingobacteriia</taxon>
        <taxon>Sphingobacteriales</taxon>
        <taxon>Sphingobacteriaceae</taxon>
        <taxon>Mucilaginibacter</taxon>
    </lineage>
</organism>
<dbReference type="OrthoDB" id="595476at2"/>
<evidence type="ECO:0000256" key="1">
    <source>
        <dbReference type="ARBA" id="ARBA00022649"/>
    </source>
</evidence>
<evidence type="ECO:0000313" key="3">
    <source>
        <dbReference type="Proteomes" id="UP000264217"/>
    </source>
</evidence>
<name>A0A372NSR6_9SPHI</name>
<comment type="caution">
    <text evidence="2">The sequence shown here is derived from an EMBL/GenBank/DDBJ whole genome shotgun (WGS) entry which is preliminary data.</text>
</comment>
<dbReference type="InterPro" id="IPR007712">
    <property type="entry name" value="RelE/ParE_toxin"/>
</dbReference>
<evidence type="ECO:0000313" key="2">
    <source>
        <dbReference type="EMBL" id="RFZ92014.1"/>
    </source>
</evidence>
<dbReference type="AlphaFoldDB" id="A0A372NSR6"/>
<dbReference type="EMBL" id="QWDC01000002">
    <property type="protein sequence ID" value="RFZ92014.1"/>
    <property type="molecule type" value="Genomic_DNA"/>
</dbReference>
<dbReference type="Gene3D" id="3.30.2310.20">
    <property type="entry name" value="RelE-like"/>
    <property type="match status" value="1"/>
</dbReference>
<keyword evidence="1" id="KW-1277">Toxin-antitoxin system</keyword>
<accession>A0A372NSR6</accession>
<proteinExistence type="predicted"/>
<gene>
    <name evidence="2" type="ORF">D0C36_11240</name>
</gene>
<dbReference type="Proteomes" id="UP000264217">
    <property type="component" value="Unassembled WGS sequence"/>
</dbReference>
<keyword evidence="3" id="KW-1185">Reference proteome</keyword>
<sequence length="92" mass="11232">MNHILRYSPDAETDLDEIDEYYTDISSSVVKNFFKEFFETIAFIEQDPKLFQVRYRGIRIAPMYRYPYGIHYIHNQNSITILRVLHTKRYFK</sequence>
<dbReference type="Pfam" id="PF05016">
    <property type="entry name" value="ParE_toxin"/>
    <property type="match status" value="1"/>
</dbReference>
<dbReference type="RefSeq" id="WP_117391725.1">
    <property type="nucleotide sequence ID" value="NZ_QWDC01000002.1"/>
</dbReference>